<dbReference type="GO" id="GO:0004714">
    <property type="term" value="F:transmembrane receptor protein tyrosine kinase activity"/>
    <property type="evidence" value="ECO:0007669"/>
    <property type="project" value="InterPro"/>
</dbReference>
<evidence type="ECO:0000256" key="5">
    <source>
        <dbReference type="ARBA" id="ARBA00022840"/>
    </source>
</evidence>
<dbReference type="AlphaFoldDB" id="A0AAV5JQP3"/>
<evidence type="ECO:0000256" key="2">
    <source>
        <dbReference type="ARBA" id="ARBA00022679"/>
    </source>
</evidence>
<gene>
    <name evidence="7" type="ORF">SLEP1_g27548</name>
</gene>
<dbReference type="Gene3D" id="3.30.200.20">
    <property type="entry name" value="Phosphorylase Kinase, domain 1"/>
    <property type="match status" value="1"/>
</dbReference>
<dbReference type="GO" id="GO:0009506">
    <property type="term" value="C:plasmodesma"/>
    <property type="evidence" value="ECO:0007669"/>
    <property type="project" value="TreeGrafter"/>
</dbReference>
<evidence type="ECO:0000313" key="7">
    <source>
        <dbReference type="EMBL" id="GKV16989.1"/>
    </source>
</evidence>
<name>A0AAV5JQP3_9ROSI</name>
<dbReference type="PANTHER" id="PTHR27003">
    <property type="entry name" value="OS07G0166700 PROTEIN"/>
    <property type="match status" value="1"/>
</dbReference>
<keyword evidence="5" id="KW-0067">ATP-binding</keyword>
<evidence type="ECO:0000256" key="3">
    <source>
        <dbReference type="ARBA" id="ARBA00022741"/>
    </source>
</evidence>
<dbReference type="GO" id="GO:0005886">
    <property type="term" value="C:plasma membrane"/>
    <property type="evidence" value="ECO:0007669"/>
    <property type="project" value="TreeGrafter"/>
</dbReference>
<evidence type="ECO:0000313" key="8">
    <source>
        <dbReference type="Proteomes" id="UP001054252"/>
    </source>
</evidence>
<dbReference type="PANTHER" id="PTHR27003:SF451">
    <property type="entry name" value="PROTEIN KINASE DOMAIN-CONTAINING PROTEIN"/>
    <property type="match status" value="1"/>
</dbReference>
<dbReference type="Proteomes" id="UP001054252">
    <property type="component" value="Unassembled WGS sequence"/>
</dbReference>
<dbReference type="InterPro" id="IPR011009">
    <property type="entry name" value="Kinase-like_dom_sf"/>
</dbReference>
<dbReference type="InterPro" id="IPR045272">
    <property type="entry name" value="ANXUR1/2-like"/>
</dbReference>
<feature type="domain" description="Protein kinase" evidence="6">
    <location>
        <begin position="37"/>
        <end position="323"/>
    </location>
</feature>
<keyword evidence="3" id="KW-0547">Nucleotide-binding</keyword>
<evidence type="ECO:0000256" key="1">
    <source>
        <dbReference type="ARBA" id="ARBA00022527"/>
    </source>
</evidence>
<evidence type="ECO:0000259" key="6">
    <source>
        <dbReference type="PROSITE" id="PS50011"/>
    </source>
</evidence>
<keyword evidence="4" id="KW-0418">Kinase</keyword>
<protein>
    <recommendedName>
        <fullName evidence="6">Protein kinase domain-containing protein</fullName>
    </recommendedName>
</protein>
<accession>A0AAV5JQP3</accession>
<keyword evidence="1" id="KW-0723">Serine/threonine-protein kinase</keyword>
<dbReference type="GO" id="GO:0005524">
    <property type="term" value="F:ATP binding"/>
    <property type="evidence" value="ECO:0007669"/>
    <property type="project" value="UniProtKB-KW"/>
</dbReference>
<dbReference type="EMBL" id="BPVZ01000046">
    <property type="protein sequence ID" value="GKV16989.1"/>
    <property type="molecule type" value="Genomic_DNA"/>
</dbReference>
<dbReference type="Pfam" id="PF07714">
    <property type="entry name" value="PK_Tyr_Ser-Thr"/>
    <property type="match status" value="1"/>
</dbReference>
<dbReference type="InterPro" id="IPR000719">
    <property type="entry name" value="Prot_kinase_dom"/>
</dbReference>
<keyword evidence="8" id="KW-1185">Reference proteome</keyword>
<dbReference type="Gene3D" id="1.10.510.10">
    <property type="entry name" value="Transferase(Phosphotransferase) domain 1"/>
    <property type="match status" value="1"/>
</dbReference>
<dbReference type="SUPFAM" id="SSF56112">
    <property type="entry name" value="Protein kinase-like (PK-like)"/>
    <property type="match status" value="1"/>
</dbReference>
<proteinExistence type="predicted"/>
<keyword evidence="2" id="KW-0808">Transferase</keyword>
<organism evidence="7 8">
    <name type="scientific">Rubroshorea leprosula</name>
    <dbReference type="NCBI Taxonomy" id="152421"/>
    <lineage>
        <taxon>Eukaryota</taxon>
        <taxon>Viridiplantae</taxon>
        <taxon>Streptophyta</taxon>
        <taxon>Embryophyta</taxon>
        <taxon>Tracheophyta</taxon>
        <taxon>Spermatophyta</taxon>
        <taxon>Magnoliopsida</taxon>
        <taxon>eudicotyledons</taxon>
        <taxon>Gunneridae</taxon>
        <taxon>Pentapetalae</taxon>
        <taxon>rosids</taxon>
        <taxon>malvids</taxon>
        <taxon>Malvales</taxon>
        <taxon>Dipterocarpaceae</taxon>
        <taxon>Rubroshorea</taxon>
    </lineage>
</organism>
<dbReference type="FunFam" id="3.30.200.20:FF:000039">
    <property type="entry name" value="receptor-like protein kinase FERONIA"/>
    <property type="match status" value="1"/>
</dbReference>
<evidence type="ECO:0000256" key="4">
    <source>
        <dbReference type="ARBA" id="ARBA00022777"/>
    </source>
</evidence>
<comment type="caution">
    <text evidence="7">The sequence shown here is derived from an EMBL/GenBank/DDBJ whole genome shotgun (WGS) entry which is preliminary data.</text>
</comment>
<dbReference type="InterPro" id="IPR001245">
    <property type="entry name" value="Ser-Thr/Tyr_kinase_cat_dom"/>
</dbReference>
<sequence>MLGKARFKVMRRQPSPILEKLCRQFSLAELKAATNSFHENKILAEGTFGTVYKGIIDDGSHGSLDVALKRFNKSKSFHSGVEEFRTELELLCQLRHPNIVSLIGFCNEKGEMILVYEYMRYGSLRAHIIQRMPAHMLPWKLRLKICIAATRGLHYLHTGAKYAIIHRDFKSASILLGENWVVKISHLELSKIGPLSTAKPKASIKMESRIAGTIIYMAPEYARHGELSEKCDVFSLGVILFEVLCGRLAYDEYGFFPERNLVAWSYKCLRAGNVYDIIDPYLRGKIAPDCLVKFVEIAYSCLHPKASERPSLGEVELTLELALELQQKADSVVKTVNTYNGYTYQEVLLHLSPGDHDEYLYKLDDIHSLVMERPGSWHYDWATSHCIIGNSKDCSGTKRT</sequence>
<dbReference type="GO" id="GO:0004674">
    <property type="term" value="F:protein serine/threonine kinase activity"/>
    <property type="evidence" value="ECO:0007669"/>
    <property type="project" value="UniProtKB-KW"/>
</dbReference>
<dbReference type="PROSITE" id="PS50011">
    <property type="entry name" value="PROTEIN_KINASE_DOM"/>
    <property type="match status" value="1"/>
</dbReference>
<reference evidence="7 8" key="1">
    <citation type="journal article" date="2021" name="Commun. Biol.">
        <title>The genome of Shorea leprosula (Dipterocarpaceae) highlights the ecological relevance of drought in aseasonal tropical rainforests.</title>
        <authorList>
            <person name="Ng K.K.S."/>
            <person name="Kobayashi M.J."/>
            <person name="Fawcett J.A."/>
            <person name="Hatakeyama M."/>
            <person name="Paape T."/>
            <person name="Ng C.H."/>
            <person name="Ang C.C."/>
            <person name="Tnah L.H."/>
            <person name="Lee C.T."/>
            <person name="Nishiyama T."/>
            <person name="Sese J."/>
            <person name="O'Brien M.J."/>
            <person name="Copetti D."/>
            <person name="Mohd Noor M.I."/>
            <person name="Ong R.C."/>
            <person name="Putra M."/>
            <person name="Sireger I.Z."/>
            <person name="Indrioko S."/>
            <person name="Kosugi Y."/>
            <person name="Izuno A."/>
            <person name="Isagi Y."/>
            <person name="Lee S.L."/>
            <person name="Shimizu K.K."/>
        </authorList>
    </citation>
    <scope>NUCLEOTIDE SEQUENCE [LARGE SCALE GENOMIC DNA]</scope>
    <source>
        <strain evidence="7">214</strain>
    </source>
</reference>